<dbReference type="Pfam" id="PF01557">
    <property type="entry name" value="FAA_hydrolase"/>
    <property type="match status" value="1"/>
</dbReference>
<feature type="active site" description="Proton acceptor" evidence="10">
    <location>
        <position position="125"/>
    </location>
</feature>
<feature type="binding site" evidence="12">
    <location>
        <position position="193"/>
    </location>
    <ligand>
        <name>Ca(2+)</name>
        <dbReference type="ChEBI" id="CHEBI:29108"/>
    </ligand>
</feature>
<keyword evidence="6 12" id="KW-0106">Calcium</keyword>
<dbReference type="HOGENOM" id="CLU_026207_2_0_1"/>
<keyword evidence="9 13" id="KW-0585">Phenylalanine catabolism</keyword>
<feature type="binding site" evidence="12">
    <location>
        <position position="249"/>
    </location>
    <ligand>
        <name>Mg(2+)</name>
        <dbReference type="ChEBI" id="CHEBI:18420"/>
    </ligand>
</feature>
<evidence type="ECO:0000256" key="3">
    <source>
        <dbReference type="ARBA" id="ARBA00012094"/>
    </source>
</evidence>
<dbReference type="KEGG" id="ani:ANIA_08108"/>
<evidence type="ECO:0000256" key="12">
    <source>
        <dbReference type="PIRSR" id="PIRSR605959-3"/>
    </source>
</evidence>
<dbReference type="Gene3D" id="2.30.30.230">
    <property type="entry name" value="Fumarylacetoacetase, N-terminal domain"/>
    <property type="match status" value="1"/>
</dbReference>
<organism evidence="17 18">
    <name type="scientific">Emericella nidulans (strain FGSC A4 / ATCC 38163 / CBS 112.46 / NRRL 194 / M139)</name>
    <name type="common">Aspergillus nidulans</name>
    <dbReference type="NCBI Taxonomy" id="227321"/>
    <lineage>
        <taxon>Eukaryota</taxon>
        <taxon>Fungi</taxon>
        <taxon>Dikarya</taxon>
        <taxon>Ascomycota</taxon>
        <taxon>Pezizomycotina</taxon>
        <taxon>Eurotiomycetes</taxon>
        <taxon>Eurotiomycetidae</taxon>
        <taxon>Eurotiales</taxon>
        <taxon>Aspergillaceae</taxon>
        <taxon>Aspergillus</taxon>
        <taxon>Aspergillus subgen. Nidulantes</taxon>
    </lineage>
</organism>
<protein>
    <recommendedName>
        <fullName evidence="3 13">Fumarylacetoacetase</fullName>
        <ecNumber evidence="3 13">3.7.1.2</ecNumber>
    </recommendedName>
    <alternativeName>
        <fullName evidence="13">Fumarylacetoacetate hydrolase</fullName>
    </alternativeName>
</protein>
<evidence type="ECO:0000256" key="8">
    <source>
        <dbReference type="ARBA" id="ARBA00022878"/>
    </source>
</evidence>
<feature type="binding site" evidence="12">
    <location>
        <position position="195"/>
    </location>
    <ligand>
        <name>Ca(2+)</name>
        <dbReference type="ChEBI" id="CHEBI:29108"/>
    </ligand>
</feature>
<dbReference type="OrthoDB" id="9971669at2759"/>
<feature type="binding site" evidence="12">
    <location>
        <position position="229"/>
    </location>
    <ligand>
        <name>Ca(2+)</name>
        <dbReference type="ChEBI" id="CHEBI:29108"/>
    </ligand>
</feature>
<dbReference type="GO" id="GO:0006559">
    <property type="term" value="P:L-phenylalanine catabolic process"/>
    <property type="evidence" value="ECO:0000318"/>
    <property type="project" value="GO_Central"/>
</dbReference>
<evidence type="ECO:0000256" key="9">
    <source>
        <dbReference type="ARBA" id="ARBA00023232"/>
    </source>
</evidence>
<feature type="binding site" evidence="11">
    <location>
        <position position="367"/>
    </location>
    <ligand>
        <name>substrate</name>
    </ligand>
</feature>
<dbReference type="EMBL" id="BN001302">
    <property type="protein sequence ID" value="CBF73904.1"/>
    <property type="molecule type" value="Genomic_DNA"/>
</dbReference>
<dbReference type="Proteomes" id="UP000000560">
    <property type="component" value="Chromosome II"/>
</dbReference>
<keyword evidence="4 12" id="KW-0479">Metal-binding</keyword>
<feature type="binding site" evidence="11">
    <location>
        <position position="236"/>
    </location>
    <ligand>
        <name>substrate</name>
    </ligand>
</feature>
<feature type="region of interest" description="Disordered" evidence="14">
    <location>
        <begin position="304"/>
        <end position="327"/>
    </location>
</feature>
<evidence type="ECO:0000256" key="10">
    <source>
        <dbReference type="PIRSR" id="PIRSR605959-1"/>
    </source>
</evidence>
<dbReference type="FunFam" id="3.90.850.10:FF:000011">
    <property type="entry name" value="Fumarylacetoacetase"/>
    <property type="match status" value="1"/>
</dbReference>
<dbReference type="SUPFAM" id="SSF63433">
    <property type="entry name" value="Fumarylacetoacetate hydrolase, FAH, N-terminal domain"/>
    <property type="match status" value="1"/>
</dbReference>
<dbReference type="STRING" id="227321.Q5AUC2"/>
<dbReference type="EC" id="3.7.1.2" evidence="3 13"/>
<dbReference type="AlphaFoldDB" id="Q5AUC2"/>
<comment type="cofactor">
    <cofactor evidence="13">
        <name>Mg(2+)</name>
        <dbReference type="ChEBI" id="CHEBI:18420"/>
    </cofactor>
    <cofactor evidence="13">
        <name>Ca(2+)</name>
        <dbReference type="ChEBI" id="CHEBI:29108"/>
    </cofactor>
</comment>
<dbReference type="VEuPathDB" id="FungiDB:AN8108"/>
<keyword evidence="7 12" id="KW-0460">Magnesium</keyword>
<dbReference type="FunFam" id="2.30.30.230:FF:000004">
    <property type="entry name" value="Fumarylacetoacetase"/>
    <property type="match status" value="1"/>
</dbReference>
<feature type="domain" description="Fumarylacetoacetase-like C-terminal" evidence="15">
    <location>
        <begin position="116"/>
        <end position="424"/>
    </location>
</feature>
<keyword evidence="5 13" id="KW-0378">Hydrolase</keyword>
<dbReference type="PANTHER" id="PTHR43069">
    <property type="entry name" value="FUMARYLACETOACETASE"/>
    <property type="match status" value="1"/>
</dbReference>
<evidence type="ECO:0000256" key="4">
    <source>
        <dbReference type="ARBA" id="ARBA00022723"/>
    </source>
</evidence>
<feature type="compositionally biased region" description="Polar residues" evidence="14">
    <location>
        <begin position="305"/>
        <end position="322"/>
    </location>
</feature>
<comment type="catalytic activity">
    <reaction evidence="13">
        <text>4-fumarylacetoacetate + H2O = acetoacetate + fumarate + H(+)</text>
        <dbReference type="Rhea" id="RHEA:10244"/>
        <dbReference type="ChEBI" id="CHEBI:13705"/>
        <dbReference type="ChEBI" id="CHEBI:15377"/>
        <dbReference type="ChEBI" id="CHEBI:15378"/>
        <dbReference type="ChEBI" id="CHEBI:18034"/>
        <dbReference type="ChEBI" id="CHEBI:29806"/>
        <dbReference type="EC" id="3.7.1.2"/>
    </reaction>
</comment>
<dbReference type="SUPFAM" id="SSF56529">
    <property type="entry name" value="FAH"/>
    <property type="match status" value="1"/>
</dbReference>
<comment type="pathway">
    <text evidence="1 13">Amino-acid degradation; L-phenylalanine degradation; acetoacetate and fumarate from L-phenylalanine: step 6/6.</text>
</comment>
<evidence type="ECO:0000313" key="17">
    <source>
        <dbReference type="EMBL" id="CBF73904.1"/>
    </source>
</evidence>
<keyword evidence="8 13" id="KW-0828">Tyrosine catabolism</keyword>
<evidence type="ECO:0000256" key="11">
    <source>
        <dbReference type="PIRSR" id="PIRSR605959-2"/>
    </source>
</evidence>
<gene>
    <name evidence="17" type="ORF">ANIA_08108</name>
</gene>
<dbReference type="UniPathway" id="UPA00139">
    <property type="reaction ID" value="UER00341"/>
</dbReference>
<evidence type="ECO:0000256" key="13">
    <source>
        <dbReference type="RuleBase" id="RU366008"/>
    </source>
</evidence>
<reference evidence="18" key="1">
    <citation type="journal article" date="2005" name="Nature">
        <title>Sequencing of Aspergillus nidulans and comparative analysis with A. fumigatus and A. oryzae.</title>
        <authorList>
            <person name="Galagan J.E."/>
            <person name="Calvo S.E."/>
            <person name="Cuomo C."/>
            <person name="Ma L.J."/>
            <person name="Wortman J.R."/>
            <person name="Batzoglou S."/>
            <person name="Lee S.I."/>
            <person name="Basturkmen M."/>
            <person name="Spevak C.C."/>
            <person name="Clutterbuck J."/>
            <person name="Kapitonov V."/>
            <person name="Jurka J."/>
            <person name="Scazzocchio C."/>
            <person name="Farman M."/>
            <person name="Butler J."/>
            <person name="Purcell S."/>
            <person name="Harris S."/>
            <person name="Braus G.H."/>
            <person name="Draht O."/>
            <person name="Busch S."/>
            <person name="D'Enfert C."/>
            <person name="Bouchier C."/>
            <person name="Goldman G.H."/>
            <person name="Bell-Pedersen D."/>
            <person name="Griffiths-Jones S."/>
            <person name="Doonan J.H."/>
            <person name="Yu J."/>
            <person name="Vienken K."/>
            <person name="Pain A."/>
            <person name="Freitag M."/>
            <person name="Selker E.U."/>
            <person name="Archer D.B."/>
            <person name="Penalva M.A."/>
            <person name="Oakley B.R."/>
            <person name="Momany M."/>
            <person name="Tanaka T."/>
            <person name="Kumagai T."/>
            <person name="Asai K."/>
            <person name="Machida M."/>
            <person name="Nierman W.C."/>
            <person name="Denning D.W."/>
            <person name="Caddick M."/>
            <person name="Hynes M."/>
            <person name="Paoletti M."/>
            <person name="Fischer R."/>
            <person name="Miller B."/>
            <person name="Dyer P."/>
            <person name="Sachs M.S."/>
            <person name="Osmani S.A."/>
            <person name="Birren B.W."/>
        </authorList>
    </citation>
    <scope>NUCLEOTIDE SEQUENCE [LARGE SCALE GENOMIC DNA]</scope>
    <source>
        <strain evidence="18">FGSC A4 / ATCC 38163 / CBS 112.46 / NRRL 194 / M139</strain>
    </source>
</reference>
<proteinExistence type="inferred from homology"/>
<dbReference type="PANTHER" id="PTHR43069:SF5">
    <property type="entry name" value="FUMARYLACETOACETASE"/>
    <property type="match status" value="1"/>
</dbReference>
<evidence type="ECO:0000259" key="15">
    <source>
        <dbReference type="Pfam" id="PF01557"/>
    </source>
</evidence>
<dbReference type="InterPro" id="IPR036462">
    <property type="entry name" value="Fumarylacetoacetase_N_sf"/>
</dbReference>
<evidence type="ECO:0000256" key="7">
    <source>
        <dbReference type="ARBA" id="ARBA00022842"/>
    </source>
</evidence>
<evidence type="ECO:0000256" key="5">
    <source>
        <dbReference type="ARBA" id="ARBA00022801"/>
    </source>
</evidence>
<dbReference type="InterPro" id="IPR011234">
    <property type="entry name" value="Fumarylacetoacetase-like_C"/>
</dbReference>
<reference evidence="18" key="2">
    <citation type="journal article" date="2009" name="Fungal Genet. Biol.">
        <title>The 2008 update of the Aspergillus nidulans genome annotation: a community effort.</title>
        <authorList>
            <person name="Wortman J.R."/>
            <person name="Gilsenan J.M."/>
            <person name="Joardar V."/>
            <person name="Deegan J."/>
            <person name="Clutterbuck J."/>
            <person name="Andersen M.R."/>
            <person name="Archer D."/>
            <person name="Bencina M."/>
            <person name="Braus G."/>
            <person name="Coutinho P."/>
            <person name="von Dohren H."/>
            <person name="Doonan J."/>
            <person name="Driessen A.J."/>
            <person name="Durek P."/>
            <person name="Espeso E."/>
            <person name="Fekete E."/>
            <person name="Flipphi M."/>
            <person name="Estrada C.G."/>
            <person name="Geysens S."/>
            <person name="Goldman G."/>
            <person name="de Groot P.W."/>
            <person name="Hansen K."/>
            <person name="Harris S.D."/>
            <person name="Heinekamp T."/>
            <person name="Helmstaedt K."/>
            <person name="Henrissat B."/>
            <person name="Hofmann G."/>
            <person name="Homan T."/>
            <person name="Horio T."/>
            <person name="Horiuchi H."/>
            <person name="James S."/>
            <person name="Jones M."/>
            <person name="Karaffa L."/>
            <person name="Karanyi Z."/>
            <person name="Kato M."/>
            <person name="Keller N."/>
            <person name="Kelly D.E."/>
            <person name="Kiel J.A."/>
            <person name="Kim J.M."/>
            <person name="van der Klei I.J."/>
            <person name="Klis F.M."/>
            <person name="Kovalchuk A."/>
            <person name="Krasevec N."/>
            <person name="Kubicek C.P."/>
            <person name="Liu B."/>
            <person name="Maccabe A."/>
            <person name="Meyer V."/>
            <person name="Mirabito P."/>
            <person name="Miskei M."/>
            <person name="Mos M."/>
            <person name="Mullins J."/>
            <person name="Nelson D.R."/>
            <person name="Nielsen J."/>
            <person name="Oakley B.R."/>
            <person name="Osmani S.A."/>
            <person name="Pakula T."/>
            <person name="Paszewski A."/>
            <person name="Paulsen I."/>
            <person name="Pilsyk S."/>
            <person name="Pocsi I."/>
            <person name="Punt P.J."/>
            <person name="Ram A.F."/>
            <person name="Ren Q."/>
            <person name="Robellet X."/>
            <person name="Robson G."/>
            <person name="Seiboth B."/>
            <person name="van Solingen P."/>
            <person name="Specht T."/>
            <person name="Sun J."/>
            <person name="Taheri-Talesh N."/>
            <person name="Takeshita N."/>
            <person name="Ussery D."/>
            <person name="vanKuyk P.A."/>
            <person name="Visser H."/>
            <person name="van de Vondervoort P.J."/>
            <person name="de Vries R.P."/>
            <person name="Walton J."/>
            <person name="Xiang X."/>
            <person name="Xiong Y."/>
            <person name="Zeng A.P."/>
            <person name="Brandt B.W."/>
            <person name="Cornell M.J."/>
            <person name="van den Hondel C.A."/>
            <person name="Visser J."/>
            <person name="Oliver S.G."/>
            <person name="Turner G."/>
        </authorList>
    </citation>
    <scope>GENOME REANNOTATION</scope>
    <source>
        <strain evidence="18">FGSC A4 / ATCC 38163 / CBS 112.46 / NRRL 194 / M139</strain>
    </source>
</reference>
<accession>C8V6L9</accession>
<evidence type="ECO:0000256" key="2">
    <source>
        <dbReference type="ARBA" id="ARBA00010211"/>
    </source>
</evidence>
<keyword evidence="18" id="KW-1185">Reference proteome</keyword>
<dbReference type="InterPro" id="IPR036663">
    <property type="entry name" value="Fumarylacetoacetase_C_sf"/>
</dbReference>
<evidence type="ECO:0000256" key="1">
    <source>
        <dbReference type="ARBA" id="ARBA00004782"/>
    </source>
</evidence>
<name>Q5AUC2_EMENI</name>
<accession>Q5AUC2</accession>
<dbReference type="eggNOG" id="KOG2843">
    <property type="taxonomic scope" value="Eukaryota"/>
</dbReference>
<dbReference type="GO" id="GO:0046872">
    <property type="term" value="F:metal ion binding"/>
    <property type="evidence" value="ECO:0007669"/>
    <property type="project" value="UniProtKB-UniRule"/>
</dbReference>
<evidence type="ECO:0000259" key="16">
    <source>
        <dbReference type="Pfam" id="PF09298"/>
    </source>
</evidence>
<feature type="binding site" evidence="12">
    <location>
        <position position="118"/>
    </location>
    <ligand>
        <name>Ca(2+)</name>
        <dbReference type="ChEBI" id="CHEBI:29108"/>
    </ligand>
</feature>
<dbReference type="GO" id="GO:1902000">
    <property type="term" value="P:homogentisate catabolic process"/>
    <property type="evidence" value="ECO:0000318"/>
    <property type="project" value="GO_Central"/>
</dbReference>
<dbReference type="InterPro" id="IPR005959">
    <property type="entry name" value="Fumarylacetoacetase"/>
</dbReference>
<dbReference type="OMA" id="QGLEMNP"/>
<feature type="binding site" evidence="12">
    <location>
        <position position="253"/>
    </location>
    <ligand>
        <name>Mg(2+)</name>
        <dbReference type="ChEBI" id="CHEBI:18420"/>
    </ligand>
</feature>
<evidence type="ECO:0000313" key="18">
    <source>
        <dbReference type="Proteomes" id="UP000000560"/>
    </source>
</evidence>
<dbReference type="GO" id="GO:0004334">
    <property type="term" value="F:fumarylacetoacetase activity"/>
    <property type="evidence" value="ECO:0000318"/>
    <property type="project" value="GO_Central"/>
</dbReference>
<dbReference type="Gene3D" id="3.90.850.10">
    <property type="entry name" value="Fumarylacetoacetase-like, C-terminal domain"/>
    <property type="match status" value="1"/>
</dbReference>
<dbReference type="GeneID" id="2868913"/>
<dbReference type="InParanoid" id="Q5AUC2"/>
<dbReference type="InterPro" id="IPR015377">
    <property type="entry name" value="Fumarylacetoacetase_N"/>
</dbReference>
<dbReference type="GO" id="GO:0006572">
    <property type="term" value="P:L-tyrosine catabolic process"/>
    <property type="evidence" value="ECO:0000318"/>
    <property type="project" value="GO_Central"/>
</dbReference>
<comment type="similarity">
    <text evidence="2 13">Belongs to the FAH family.</text>
</comment>
<evidence type="ECO:0000256" key="14">
    <source>
        <dbReference type="SAM" id="MobiDB-lite"/>
    </source>
</evidence>
<evidence type="ECO:0000256" key="6">
    <source>
        <dbReference type="ARBA" id="ARBA00022837"/>
    </source>
</evidence>
<feature type="binding site" evidence="12">
    <location>
        <position position="229"/>
    </location>
    <ligand>
        <name>Mg(2+)</name>
        <dbReference type="ChEBI" id="CHEBI:18420"/>
    </ligand>
</feature>
<dbReference type="Pfam" id="PF09298">
    <property type="entry name" value="FAA_hydrolase_N"/>
    <property type="match status" value="1"/>
</dbReference>
<sequence>MTSPAYAHHFSIKNLPYGVASSPTHGQQCATRLHNTVIFLGDLQNSGFFGDISLPNGIFMNSTLNGYAALPKSVHTAVRATLQSVLGESGLNGLPENSKADITTVKLHLPVEILGFTDFSNSLNHVQNAGRAILNDPSPPPGFFHFPIGYTGRASTVVVSGTPITRPCGHFYDRSNPVARKVVYGPSRALDYEMELGVVVGRPFGWGSAEGIPATDAEEYVFGFVVLNDWSARDIQGLEMVPLGPLNGKAFGTTVSPWIVTTDALAPFKVAGPEPRVELEEHLKDEKEGNFDIVMKVEIIHPPAGQSTSSAATNSNEGAGNNTEDKSVSHIATSAAKELFWNHRQMIAHLTSCGSDLRTGDLLGTGTVSGSLEGSYGCLLESTKGGKQAVTLADGGERVYLLDGDIVRMSAFLGDEASGVGFGECTGEIYPVISS</sequence>
<feature type="domain" description="Fumarylacetoacetase N-terminal" evidence="16">
    <location>
        <begin position="13"/>
        <end position="110"/>
    </location>
</feature>
<dbReference type="RefSeq" id="XP_681377.1">
    <property type="nucleotide sequence ID" value="XM_676285.1"/>
</dbReference>